<feature type="region of interest" description="Disordered" evidence="1">
    <location>
        <begin position="1"/>
        <end position="26"/>
    </location>
</feature>
<dbReference type="OrthoDB" id="4470863at2"/>
<protein>
    <recommendedName>
        <fullName evidence="4">STAS domain-containing protein</fullName>
    </recommendedName>
</protein>
<dbReference type="RefSeq" id="WP_127915143.1">
    <property type="nucleotide sequence ID" value="NZ_RKLP01000002.1"/>
</dbReference>
<gene>
    <name evidence="2" type="ORF">EGT67_06025</name>
</gene>
<dbReference type="Proteomes" id="UP000286208">
    <property type="component" value="Unassembled WGS sequence"/>
</dbReference>
<organism evidence="2 3">
    <name type="scientific">Prescottella agglutinans</name>
    <dbReference type="NCBI Taxonomy" id="1644129"/>
    <lineage>
        <taxon>Bacteria</taxon>
        <taxon>Bacillati</taxon>
        <taxon>Actinomycetota</taxon>
        <taxon>Actinomycetes</taxon>
        <taxon>Mycobacteriales</taxon>
        <taxon>Nocardiaceae</taxon>
        <taxon>Prescottella</taxon>
    </lineage>
</organism>
<keyword evidence="3" id="KW-1185">Reference proteome</keyword>
<reference evidence="2 3" key="1">
    <citation type="submission" date="2018-11" db="EMBL/GenBank/DDBJ databases">
        <title>Rhodococcus spongicola sp. nov. and Rhodococcus xishaensis sp. nov. from marine sponges.</title>
        <authorList>
            <person name="Li L."/>
            <person name="Lin H.W."/>
        </authorList>
    </citation>
    <scope>NUCLEOTIDE SEQUENCE [LARGE SCALE GENOMIC DNA]</scope>
    <source>
        <strain evidence="2 3">CCTCC AB2014297</strain>
    </source>
</reference>
<evidence type="ECO:0008006" key="4">
    <source>
        <dbReference type="Google" id="ProtNLM"/>
    </source>
</evidence>
<proteinExistence type="predicted"/>
<accession>A0A3S3ZXV5</accession>
<sequence>MKLRLGAGGATRHGAGGTTTQDLPGDLTGQVVTVDLRHVDPGQDAGATELLSELIARGAARLVVAGTDDARARTLLASAQHNAPPSGLAA</sequence>
<evidence type="ECO:0000313" key="2">
    <source>
        <dbReference type="EMBL" id="RVW10703.1"/>
    </source>
</evidence>
<dbReference type="EMBL" id="RKLP01000002">
    <property type="protein sequence ID" value="RVW10703.1"/>
    <property type="molecule type" value="Genomic_DNA"/>
</dbReference>
<evidence type="ECO:0000313" key="3">
    <source>
        <dbReference type="Proteomes" id="UP000286208"/>
    </source>
</evidence>
<dbReference type="AlphaFoldDB" id="A0A3S3ZXV5"/>
<feature type="compositionally biased region" description="Gly residues" evidence="1">
    <location>
        <begin position="1"/>
        <end position="17"/>
    </location>
</feature>
<evidence type="ECO:0000256" key="1">
    <source>
        <dbReference type="SAM" id="MobiDB-lite"/>
    </source>
</evidence>
<name>A0A3S3ZXV5_9NOCA</name>
<comment type="caution">
    <text evidence="2">The sequence shown here is derived from an EMBL/GenBank/DDBJ whole genome shotgun (WGS) entry which is preliminary data.</text>
</comment>